<comment type="caution">
    <text evidence="2">The sequence shown here is derived from an EMBL/GenBank/DDBJ whole genome shotgun (WGS) entry which is preliminary data.</text>
</comment>
<protein>
    <submittedName>
        <fullName evidence="2">Uncharacterized protein</fullName>
    </submittedName>
</protein>
<proteinExistence type="predicted"/>
<evidence type="ECO:0000313" key="3">
    <source>
        <dbReference type="Proteomes" id="UP000034112"/>
    </source>
</evidence>
<organism evidence="2 3">
    <name type="scientific">Trichoderma harzianum</name>
    <name type="common">Hypocrea lixii</name>
    <dbReference type="NCBI Taxonomy" id="5544"/>
    <lineage>
        <taxon>Eukaryota</taxon>
        <taxon>Fungi</taxon>
        <taxon>Dikarya</taxon>
        <taxon>Ascomycota</taxon>
        <taxon>Pezizomycotina</taxon>
        <taxon>Sordariomycetes</taxon>
        <taxon>Hypocreomycetidae</taxon>
        <taxon>Hypocreales</taxon>
        <taxon>Hypocreaceae</taxon>
        <taxon>Trichoderma</taxon>
    </lineage>
</organism>
<reference evidence="3" key="1">
    <citation type="journal article" date="2015" name="Genome Announc.">
        <title>Draft whole-genome sequence of the biocontrol agent Trichoderma harzianum T6776.</title>
        <authorList>
            <person name="Baroncelli R."/>
            <person name="Piaggeschi G."/>
            <person name="Fiorini L."/>
            <person name="Bertolini E."/>
            <person name="Zapparata A."/>
            <person name="Pe M.E."/>
            <person name="Sarrocco S."/>
            <person name="Vannacci G."/>
        </authorList>
    </citation>
    <scope>NUCLEOTIDE SEQUENCE [LARGE SCALE GENOMIC DNA]</scope>
    <source>
        <strain evidence="3">T6776</strain>
    </source>
</reference>
<dbReference type="Proteomes" id="UP000034112">
    <property type="component" value="Unassembled WGS sequence"/>
</dbReference>
<dbReference type="EMBL" id="JOKZ01000186">
    <property type="protein sequence ID" value="KKP01631.1"/>
    <property type="molecule type" value="Genomic_DNA"/>
</dbReference>
<name>A0A0F9X8W1_TRIHA</name>
<sequence length="131" mass="14744">MDPDAANGLLALHEAIHKRLLNNLELFTPHTNPFKLRNPGPQTMCEIPADAMNDIITHLRNHANILYDEYLDQGTALPGSLREKKNTQLSAIARDEETAIIEAERENNTGPEAGHDISMERLRDMRDQLGH</sequence>
<dbReference type="AlphaFoldDB" id="A0A0F9X8W1"/>
<feature type="region of interest" description="Disordered" evidence="1">
    <location>
        <begin position="104"/>
        <end position="131"/>
    </location>
</feature>
<evidence type="ECO:0000256" key="1">
    <source>
        <dbReference type="SAM" id="MobiDB-lite"/>
    </source>
</evidence>
<evidence type="ECO:0000313" key="2">
    <source>
        <dbReference type="EMBL" id="KKP01631.1"/>
    </source>
</evidence>
<gene>
    <name evidence="2" type="ORF">THAR02_06268</name>
</gene>
<accession>A0A0F9X8W1</accession>